<evidence type="ECO:0000256" key="1">
    <source>
        <dbReference type="ARBA" id="ARBA00022448"/>
    </source>
</evidence>
<dbReference type="Pfam" id="PF00005">
    <property type="entry name" value="ABC_tran"/>
    <property type="match status" value="1"/>
</dbReference>
<dbReference type="PANTHER" id="PTHR42788:SF13">
    <property type="entry name" value="ALIPHATIC SULFONATES IMPORT ATP-BINDING PROTEIN SSUB"/>
    <property type="match status" value="1"/>
</dbReference>
<dbReference type="GO" id="GO:0005524">
    <property type="term" value="F:ATP binding"/>
    <property type="evidence" value="ECO:0007669"/>
    <property type="project" value="UniProtKB-KW"/>
</dbReference>
<dbReference type="CDD" id="cd03293">
    <property type="entry name" value="ABC_NrtD_SsuB_transporters"/>
    <property type="match status" value="1"/>
</dbReference>
<evidence type="ECO:0000256" key="2">
    <source>
        <dbReference type="ARBA" id="ARBA00022741"/>
    </source>
</evidence>
<dbReference type="EMBL" id="CAEZTZ010000133">
    <property type="protein sequence ID" value="CAB4589972.1"/>
    <property type="molecule type" value="Genomic_DNA"/>
</dbReference>
<evidence type="ECO:0000256" key="3">
    <source>
        <dbReference type="ARBA" id="ARBA00022840"/>
    </source>
</evidence>
<dbReference type="InterPro" id="IPR003439">
    <property type="entry name" value="ABC_transporter-like_ATP-bd"/>
</dbReference>
<dbReference type="SUPFAM" id="SSF52540">
    <property type="entry name" value="P-loop containing nucleoside triphosphate hydrolases"/>
    <property type="match status" value="1"/>
</dbReference>
<dbReference type="InterPro" id="IPR003593">
    <property type="entry name" value="AAA+_ATPase"/>
</dbReference>
<dbReference type="GO" id="GO:0016887">
    <property type="term" value="F:ATP hydrolysis activity"/>
    <property type="evidence" value="ECO:0007669"/>
    <property type="project" value="InterPro"/>
</dbReference>
<dbReference type="InterPro" id="IPR027417">
    <property type="entry name" value="P-loop_NTPase"/>
</dbReference>
<evidence type="ECO:0000259" key="4">
    <source>
        <dbReference type="PROSITE" id="PS50893"/>
    </source>
</evidence>
<dbReference type="PROSITE" id="PS50893">
    <property type="entry name" value="ABC_TRANSPORTER_2"/>
    <property type="match status" value="1"/>
</dbReference>
<keyword evidence="1" id="KW-0813">Transport</keyword>
<name>A0A6J6FLJ9_9ZZZZ</name>
<organism evidence="5">
    <name type="scientific">freshwater metagenome</name>
    <dbReference type="NCBI Taxonomy" id="449393"/>
    <lineage>
        <taxon>unclassified sequences</taxon>
        <taxon>metagenomes</taxon>
        <taxon>ecological metagenomes</taxon>
    </lineage>
</organism>
<keyword evidence="2" id="KW-0547">Nucleotide-binding</keyword>
<dbReference type="InterPro" id="IPR050166">
    <property type="entry name" value="ABC_transporter_ATP-bind"/>
</dbReference>
<feature type="domain" description="ABC transporter" evidence="4">
    <location>
        <begin position="8"/>
        <end position="231"/>
    </location>
</feature>
<keyword evidence="3" id="KW-0067">ATP-binding</keyword>
<dbReference type="SMART" id="SM00382">
    <property type="entry name" value="AAA"/>
    <property type="match status" value="1"/>
</dbReference>
<reference evidence="5" key="1">
    <citation type="submission" date="2020-05" db="EMBL/GenBank/DDBJ databases">
        <authorList>
            <person name="Chiriac C."/>
            <person name="Salcher M."/>
            <person name="Ghai R."/>
            <person name="Kavagutti S V."/>
        </authorList>
    </citation>
    <scope>NUCLEOTIDE SEQUENCE</scope>
</reference>
<sequence>MTQAEVMLRTNNVNKSFGPEGAATVALSGVDMTIRAGEFVTIVGASGCGKSTLLNLFAGLDRPSAGTLEVNGKIALMFQEATLLPWLTARGNIELALNYAGVSRKNRDARVAELLEIVRLGEWADKRPHELSGGMRQRVALARCLAQGAQIVLMDEPLGALDAMTRDHLHDEIESIVAAQGLTVLFVTHNMREAVRLGDRVILMGSRPGRVVYEQSVPLKRPRAMDSNDIASRAAELTNRLKAEQGTLQGADS</sequence>
<gene>
    <name evidence="5" type="ORF">UFOPK1767_00889</name>
</gene>
<protein>
    <submittedName>
        <fullName evidence="5">Unannotated protein</fullName>
    </submittedName>
</protein>
<dbReference type="PROSITE" id="PS00211">
    <property type="entry name" value="ABC_TRANSPORTER_1"/>
    <property type="match status" value="1"/>
</dbReference>
<dbReference type="InterPro" id="IPR017871">
    <property type="entry name" value="ABC_transporter-like_CS"/>
</dbReference>
<accession>A0A6J6FLJ9</accession>
<proteinExistence type="predicted"/>
<dbReference type="PANTHER" id="PTHR42788">
    <property type="entry name" value="TAURINE IMPORT ATP-BINDING PROTEIN-RELATED"/>
    <property type="match status" value="1"/>
</dbReference>
<evidence type="ECO:0000313" key="5">
    <source>
        <dbReference type="EMBL" id="CAB4589972.1"/>
    </source>
</evidence>
<dbReference type="Gene3D" id="3.40.50.300">
    <property type="entry name" value="P-loop containing nucleotide triphosphate hydrolases"/>
    <property type="match status" value="1"/>
</dbReference>
<dbReference type="AlphaFoldDB" id="A0A6J6FLJ9"/>